<accession>A0A951UJ58</accession>
<evidence type="ECO:0000259" key="3">
    <source>
        <dbReference type="SMART" id="SM00912"/>
    </source>
</evidence>
<gene>
    <name evidence="4" type="ORF">KME32_30725</name>
</gene>
<dbReference type="SUPFAM" id="SSF51126">
    <property type="entry name" value="Pectin lyase-like"/>
    <property type="match status" value="4"/>
</dbReference>
<organism evidence="4 5">
    <name type="scientific">Mojavia pulchra JT2-VF2</name>
    <dbReference type="NCBI Taxonomy" id="287848"/>
    <lineage>
        <taxon>Bacteria</taxon>
        <taxon>Bacillati</taxon>
        <taxon>Cyanobacteriota</taxon>
        <taxon>Cyanophyceae</taxon>
        <taxon>Nostocales</taxon>
        <taxon>Nostocaceae</taxon>
    </lineage>
</organism>
<dbReference type="InterPro" id="IPR011050">
    <property type="entry name" value="Pectin_lyase_fold/virulence"/>
</dbReference>
<dbReference type="InterPro" id="IPR008638">
    <property type="entry name" value="FhaB/CdiA-like_TPS"/>
</dbReference>
<feature type="compositionally biased region" description="Polar residues" evidence="1">
    <location>
        <begin position="548"/>
        <end position="564"/>
    </location>
</feature>
<dbReference type="SMART" id="SM00912">
    <property type="entry name" value="Haemagg_act"/>
    <property type="match status" value="1"/>
</dbReference>
<reference evidence="4" key="2">
    <citation type="journal article" date="2022" name="Microbiol. Resour. Announc.">
        <title>Metagenome Sequencing to Explore Phylogenomics of Terrestrial Cyanobacteria.</title>
        <authorList>
            <person name="Ward R.D."/>
            <person name="Stajich J.E."/>
            <person name="Johansen J.R."/>
            <person name="Huntemann M."/>
            <person name="Clum A."/>
            <person name="Foster B."/>
            <person name="Foster B."/>
            <person name="Roux S."/>
            <person name="Palaniappan K."/>
            <person name="Varghese N."/>
            <person name="Mukherjee S."/>
            <person name="Reddy T.B.K."/>
            <person name="Daum C."/>
            <person name="Copeland A."/>
            <person name="Chen I.A."/>
            <person name="Ivanova N.N."/>
            <person name="Kyrpides N.C."/>
            <person name="Shapiro N."/>
            <person name="Eloe-Fadrosh E.A."/>
            <person name="Pietrasiak N."/>
        </authorList>
    </citation>
    <scope>NUCLEOTIDE SEQUENCE</scope>
    <source>
        <strain evidence="4">JT2-VF2</strain>
    </source>
</reference>
<dbReference type="NCBIfam" id="TIGR01901">
    <property type="entry name" value="adhes_NPXG"/>
    <property type="match status" value="1"/>
</dbReference>
<feature type="region of interest" description="Disordered" evidence="1">
    <location>
        <begin position="548"/>
        <end position="569"/>
    </location>
</feature>
<evidence type="ECO:0000313" key="5">
    <source>
        <dbReference type="Proteomes" id="UP000715781"/>
    </source>
</evidence>
<dbReference type="AlphaFoldDB" id="A0A951UJ58"/>
<feature type="chain" id="PRO_5037660279" evidence="2">
    <location>
        <begin position="20"/>
        <end position="861"/>
    </location>
</feature>
<reference evidence="4" key="1">
    <citation type="submission" date="2021-05" db="EMBL/GenBank/DDBJ databases">
        <authorList>
            <person name="Pietrasiak N."/>
            <person name="Ward R."/>
            <person name="Stajich J.E."/>
            <person name="Kurbessoian T."/>
        </authorList>
    </citation>
    <scope>NUCLEOTIDE SEQUENCE</scope>
    <source>
        <strain evidence="4">JT2-VF2</strain>
    </source>
</reference>
<feature type="domain" description="Filamentous haemagglutinin FhaB/tRNA nuclease CdiA-like TPS" evidence="3">
    <location>
        <begin position="35"/>
        <end position="146"/>
    </location>
</feature>
<dbReference type="Proteomes" id="UP000715781">
    <property type="component" value="Unassembled WGS sequence"/>
</dbReference>
<protein>
    <submittedName>
        <fullName evidence="4">Filamentous hemagglutinin N-terminal domain-containing protein</fullName>
    </submittedName>
</protein>
<sequence>MIKLRLTYWVALLSIAVSGASILSGKCAIAQISSDENLPNNSKVIQENNTFNILEGTQRGGNLFHSFKEFSVPIGHTALFNNSTDIQNIISRVTGGSVSNINGLIKANGTANLFLINPNGIIFGQNARLEIGGSFLASTASSLKFPDNLEFSATNPQSAPLLSVNLPIGLQYGANPGSIVHQSQATSNNKIGLQVKPGNTLALIGGDVTLLGSILTAGDTPTATAGRIELGSVAGDSLVKLDSTDKGWILNYQGVHNFKDIQISQESIVNASGAGGGAIQVQGKKVSLTDRSRIVSFTFGSQPGGTVTLKASESLNLSGSQNQSLKEYILDITRFAGIKAKDDKGNPVANITNPSLLPYGIFTASFDSGGAGDIIIKTPKFSANNGIFVLSPTFDRGQGGTITLNSGIVELSTSVLGTLSGAGATGKAGNVILKSKRLTLSDYAVVTALSLGAGQTGNLNIDASQSVQLNGSEGLKSGTLPFQTPDVLFNTGLFSISSNADASGNLEVTTARLTLYNGASISAGTRGKAPGGDVRVTAFESLELSGRSPNNSYSTLNANASEGSDGQGGTVKIKTGNLIVQDGAKISVLSAGTGNAGNLEIEANSIRLDKEGSLEATASSGEGGNITLQVQNMLMLRRGSKISTNAGEQKKAGNGGNITIKAPFIIAIPSEDSDITANAYTGKGGRVDIEAFGIFGIRPRDQKTPLSDITASSELGVDGTIELNTLDIDPNSGLVELPTIGVDTEIAQVCDTPDYAQSSFIITGRGGLPSNPTKDVAAPDGVEVSWVSLKPKGDVFDGLRLRNSSSVISKPISNMPERIVEASGWSVNKKGEVVLTANASTAKARGSWQNAIACNIPHAHK</sequence>
<feature type="signal peptide" evidence="2">
    <location>
        <begin position="1"/>
        <end position="19"/>
    </location>
</feature>
<dbReference type="InterPro" id="IPR012334">
    <property type="entry name" value="Pectin_lyas_fold"/>
</dbReference>
<proteinExistence type="predicted"/>
<dbReference type="EMBL" id="JAHHHN010000036">
    <property type="protein sequence ID" value="MBW4565382.1"/>
    <property type="molecule type" value="Genomic_DNA"/>
</dbReference>
<comment type="caution">
    <text evidence="4">The sequence shown here is derived from an EMBL/GenBank/DDBJ whole genome shotgun (WGS) entry which is preliminary data.</text>
</comment>
<evidence type="ECO:0000313" key="4">
    <source>
        <dbReference type="EMBL" id="MBW4565382.1"/>
    </source>
</evidence>
<keyword evidence="2" id="KW-0732">Signal</keyword>
<name>A0A951UJ58_9NOST</name>
<dbReference type="Gene3D" id="2.160.20.10">
    <property type="entry name" value="Single-stranded right-handed beta-helix, Pectin lyase-like"/>
    <property type="match status" value="2"/>
</dbReference>
<evidence type="ECO:0000256" key="1">
    <source>
        <dbReference type="SAM" id="MobiDB-lite"/>
    </source>
</evidence>
<evidence type="ECO:0000256" key="2">
    <source>
        <dbReference type="SAM" id="SignalP"/>
    </source>
</evidence>
<dbReference type="Pfam" id="PF05860">
    <property type="entry name" value="TPS"/>
    <property type="match status" value="1"/>
</dbReference>